<dbReference type="Pfam" id="PF04674">
    <property type="entry name" value="Phi_1"/>
    <property type="match status" value="2"/>
</dbReference>
<reference evidence="7" key="1">
    <citation type="submission" date="2020-07" db="EMBL/GenBank/DDBJ databases">
        <authorList>
            <person name="Lin J."/>
        </authorList>
    </citation>
    <scope>NUCLEOTIDE SEQUENCE</scope>
</reference>
<evidence type="ECO:0000256" key="3">
    <source>
        <dbReference type="ARBA" id="ARBA00022525"/>
    </source>
</evidence>
<dbReference type="GO" id="GO:0048046">
    <property type="term" value="C:apoplast"/>
    <property type="evidence" value="ECO:0007669"/>
    <property type="project" value="UniProtKB-SubCell"/>
</dbReference>
<keyword evidence="3" id="KW-0964">Secreted</keyword>
<protein>
    <recommendedName>
        <fullName evidence="8">Protein EXORDIUM-like 3</fullName>
    </recommendedName>
</protein>
<evidence type="ECO:0000256" key="5">
    <source>
        <dbReference type="ARBA" id="ARBA00023591"/>
    </source>
</evidence>
<evidence type="ECO:0000256" key="2">
    <source>
        <dbReference type="ARBA" id="ARBA00022523"/>
    </source>
</evidence>
<feature type="region of interest" description="Disordered" evidence="6">
    <location>
        <begin position="129"/>
        <end position="208"/>
    </location>
</feature>
<evidence type="ECO:0000256" key="4">
    <source>
        <dbReference type="ARBA" id="ARBA00022729"/>
    </source>
</evidence>
<keyword evidence="4" id="KW-0732">Signal</keyword>
<feature type="compositionally biased region" description="Basic and acidic residues" evidence="6">
    <location>
        <begin position="196"/>
        <end position="208"/>
    </location>
</feature>
<dbReference type="AlphaFoldDB" id="A0A6V7NPQ5"/>
<dbReference type="PANTHER" id="PTHR31279">
    <property type="entry name" value="PROTEIN EXORDIUM-LIKE 5"/>
    <property type="match status" value="1"/>
</dbReference>
<comment type="similarity">
    <text evidence="5">Belongs to the EXORDIUM family.</text>
</comment>
<keyword evidence="2" id="KW-0052">Apoplast</keyword>
<evidence type="ECO:0008006" key="8">
    <source>
        <dbReference type="Google" id="ProtNLM"/>
    </source>
</evidence>
<gene>
    <name evidence="7" type="ORF">CB5_LOCUS3784</name>
</gene>
<dbReference type="InterPro" id="IPR006766">
    <property type="entry name" value="EXORDIUM-like"/>
</dbReference>
<dbReference type="EMBL" id="LR862141">
    <property type="protein sequence ID" value="CAD1820573.1"/>
    <property type="molecule type" value="Genomic_DNA"/>
</dbReference>
<feature type="compositionally biased region" description="Low complexity" evidence="6">
    <location>
        <begin position="131"/>
        <end position="168"/>
    </location>
</feature>
<proteinExistence type="inferred from homology"/>
<organism evidence="7">
    <name type="scientific">Ananas comosus var. bracteatus</name>
    <name type="common">red pineapple</name>
    <dbReference type="NCBI Taxonomy" id="296719"/>
    <lineage>
        <taxon>Eukaryota</taxon>
        <taxon>Viridiplantae</taxon>
        <taxon>Streptophyta</taxon>
        <taxon>Embryophyta</taxon>
        <taxon>Tracheophyta</taxon>
        <taxon>Spermatophyta</taxon>
        <taxon>Magnoliopsida</taxon>
        <taxon>Liliopsida</taxon>
        <taxon>Poales</taxon>
        <taxon>Bromeliaceae</taxon>
        <taxon>Bromelioideae</taxon>
        <taxon>Ananas</taxon>
    </lineage>
</organism>
<feature type="compositionally biased region" description="Low complexity" evidence="6">
    <location>
        <begin position="176"/>
        <end position="188"/>
    </location>
</feature>
<comment type="subcellular location">
    <subcellularLocation>
        <location evidence="1">Secreted</location>
        <location evidence="1">Extracellular space</location>
        <location evidence="1">Apoplast</location>
    </subcellularLocation>
</comment>
<dbReference type="PANTHER" id="PTHR31279:SF7">
    <property type="entry name" value="PROTEIN EXORDIUM-LIKE 3"/>
    <property type="match status" value="1"/>
</dbReference>
<evidence type="ECO:0000313" key="7">
    <source>
        <dbReference type="EMBL" id="CAD1820573.1"/>
    </source>
</evidence>
<accession>A0A6V7NPQ5</accession>
<sequence length="289" mass="31657">MQLTGQVVLLPRTDGPYVRPTTLEAPSRPILTSRCAMLSTADHAPHSRSVAAVASPVSQHHQRDRRWLGIRSESDGLGLGASKKFEGSSEFVQLRYHMGPVLTANITVHPIWYGRQWSRAQKRIIRPSSAPSPLVLGRPPGGPPWRRGGARSGCTPTRRGPTSRPPWRWRGEERPAAVARRLPVPAGHPGRHPRRRDGEDPAPPREREGGLYLVLTSPDVAVEDFCGQVCGFHYFTFPSIVGYALPYAWAGNSAGRCPEVCAYPFAVPSYVPGARAERAPNGTSGWTAW</sequence>
<evidence type="ECO:0000256" key="6">
    <source>
        <dbReference type="SAM" id="MobiDB-lite"/>
    </source>
</evidence>
<name>A0A6V7NPQ5_ANACO</name>
<evidence type="ECO:0000256" key="1">
    <source>
        <dbReference type="ARBA" id="ARBA00004271"/>
    </source>
</evidence>